<reference evidence="1 2" key="1">
    <citation type="journal article" date="2018" name="Front. Plant Sci.">
        <title>Red Clover (Trifolium pratense) and Zigzag Clover (T. medium) - A Picture of Genomic Similarities and Differences.</title>
        <authorList>
            <person name="Dluhosova J."/>
            <person name="Istvanek J."/>
            <person name="Nedelnik J."/>
            <person name="Repkova J."/>
        </authorList>
    </citation>
    <scope>NUCLEOTIDE SEQUENCE [LARGE SCALE GENOMIC DNA]</scope>
    <source>
        <strain evidence="2">cv. 10/8</strain>
        <tissue evidence="1">Leaf</tissue>
    </source>
</reference>
<evidence type="ECO:0000313" key="2">
    <source>
        <dbReference type="Proteomes" id="UP000265520"/>
    </source>
</evidence>
<keyword evidence="2" id="KW-1185">Reference proteome</keyword>
<name>A0A392SCM4_9FABA</name>
<feature type="non-terminal residue" evidence="1">
    <location>
        <position position="1"/>
    </location>
</feature>
<organism evidence="1 2">
    <name type="scientific">Trifolium medium</name>
    <dbReference type="NCBI Taxonomy" id="97028"/>
    <lineage>
        <taxon>Eukaryota</taxon>
        <taxon>Viridiplantae</taxon>
        <taxon>Streptophyta</taxon>
        <taxon>Embryophyta</taxon>
        <taxon>Tracheophyta</taxon>
        <taxon>Spermatophyta</taxon>
        <taxon>Magnoliopsida</taxon>
        <taxon>eudicotyledons</taxon>
        <taxon>Gunneridae</taxon>
        <taxon>Pentapetalae</taxon>
        <taxon>rosids</taxon>
        <taxon>fabids</taxon>
        <taxon>Fabales</taxon>
        <taxon>Fabaceae</taxon>
        <taxon>Papilionoideae</taxon>
        <taxon>50 kb inversion clade</taxon>
        <taxon>NPAAA clade</taxon>
        <taxon>Hologalegina</taxon>
        <taxon>IRL clade</taxon>
        <taxon>Trifolieae</taxon>
        <taxon>Trifolium</taxon>
    </lineage>
</organism>
<protein>
    <submittedName>
        <fullName evidence="1">Uncharacterized protein</fullName>
    </submittedName>
</protein>
<dbReference type="AlphaFoldDB" id="A0A392SCM4"/>
<dbReference type="Proteomes" id="UP000265520">
    <property type="component" value="Unassembled WGS sequence"/>
</dbReference>
<comment type="caution">
    <text evidence="1">The sequence shown here is derived from an EMBL/GenBank/DDBJ whole genome shotgun (WGS) entry which is preliminary data.</text>
</comment>
<evidence type="ECO:0000313" key="1">
    <source>
        <dbReference type="EMBL" id="MCI45954.1"/>
    </source>
</evidence>
<accession>A0A392SCM4</accession>
<proteinExistence type="predicted"/>
<sequence length="92" mass="10555">KATPARDRRWCGREGLVHHRFRYLHGKGTVGNEGGEGECWWWKVVAYEREESLLSKGEEKCFQSTYSPSEVQGLSSSTSQRVKVKGLRVRLD</sequence>
<dbReference type="EMBL" id="LXQA010350871">
    <property type="protein sequence ID" value="MCI45954.1"/>
    <property type="molecule type" value="Genomic_DNA"/>
</dbReference>